<dbReference type="GO" id="GO:0046677">
    <property type="term" value="P:response to antibiotic"/>
    <property type="evidence" value="ECO:0007669"/>
    <property type="project" value="UniProtKB-UniRule"/>
</dbReference>
<evidence type="ECO:0000256" key="6">
    <source>
        <dbReference type="RuleBase" id="RU361140"/>
    </source>
</evidence>
<organism evidence="10 11">
    <name type="scientific">Phyllobacterium endophyticum</name>
    <dbReference type="NCBI Taxonomy" id="1149773"/>
    <lineage>
        <taxon>Bacteria</taxon>
        <taxon>Pseudomonadati</taxon>
        <taxon>Pseudomonadota</taxon>
        <taxon>Alphaproteobacteria</taxon>
        <taxon>Hyphomicrobiales</taxon>
        <taxon>Phyllobacteriaceae</taxon>
        <taxon>Phyllobacterium</taxon>
    </lineage>
</organism>
<dbReference type="SUPFAM" id="SSF56601">
    <property type="entry name" value="beta-lactamase/transpeptidase-like"/>
    <property type="match status" value="1"/>
</dbReference>
<keyword evidence="4 6" id="KW-0378">Hydrolase</keyword>
<evidence type="ECO:0000256" key="2">
    <source>
        <dbReference type="ARBA" id="ARBA00007840"/>
    </source>
</evidence>
<dbReference type="OrthoDB" id="5377431at2"/>
<keyword evidence="5 6" id="KW-0046">Antibiotic resistance</keyword>
<feature type="domain" description="Beta-lactamase-related" evidence="9">
    <location>
        <begin position="38"/>
        <end position="377"/>
    </location>
</feature>
<comment type="similarity">
    <text evidence="2 6">Belongs to the class-C beta-lactamase family.</text>
</comment>
<dbReference type="InterPro" id="IPR050491">
    <property type="entry name" value="AmpC-like"/>
</dbReference>
<comment type="caution">
    <text evidence="10">The sequence shown here is derived from an EMBL/GenBank/DDBJ whole genome shotgun (WGS) entry which is preliminary data.</text>
</comment>
<feature type="chain" id="PRO_5015115069" description="Beta-lactamase" evidence="8">
    <location>
        <begin position="26"/>
        <end position="391"/>
    </location>
</feature>
<evidence type="ECO:0000256" key="3">
    <source>
        <dbReference type="ARBA" id="ARBA00012865"/>
    </source>
</evidence>
<dbReference type="PANTHER" id="PTHR46825:SF8">
    <property type="entry name" value="BETA-LACTAMASE-RELATED"/>
    <property type="match status" value="1"/>
</dbReference>
<feature type="region of interest" description="Disordered" evidence="7">
    <location>
        <begin position="313"/>
        <end position="334"/>
    </location>
</feature>
<dbReference type="Gene3D" id="3.40.710.10">
    <property type="entry name" value="DD-peptidase/beta-lactamase superfamily"/>
    <property type="match status" value="1"/>
</dbReference>
<dbReference type="RefSeq" id="WP_106718295.1">
    <property type="nucleotide sequence ID" value="NZ_JACHXT010000001.1"/>
</dbReference>
<reference evidence="11" key="1">
    <citation type="submission" date="2017-11" db="EMBL/GenBank/DDBJ databases">
        <authorList>
            <person name="Kuznetsova I."/>
            <person name="Sazanova A."/>
            <person name="Chirak E."/>
            <person name="Safronova V."/>
            <person name="Willems A."/>
        </authorList>
    </citation>
    <scope>NUCLEOTIDE SEQUENCE [LARGE SCALE GENOMIC DNA]</scope>
    <source>
        <strain evidence="11">PEPV15</strain>
    </source>
</reference>
<evidence type="ECO:0000256" key="8">
    <source>
        <dbReference type="SAM" id="SignalP"/>
    </source>
</evidence>
<dbReference type="GO" id="GO:0017001">
    <property type="term" value="P:antibiotic catabolic process"/>
    <property type="evidence" value="ECO:0007669"/>
    <property type="project" value="InterPro"/>
</dbReference>
<dbReference type="EMBL" id="PGGN01000004">
    <property type="protein sequence ID" value="PSH55880.1"/>
    <property type="molecule type" value="Genomic_DNA"/>
</dbReference>
<name>A0A2P7ANU8_9HYPH</name>
<dbReference type="InterPro" id="IPR001466">
    <property type="entry name" value="Beta-lactam-related"/>
</dbReference>
<keyword evidence="11" id="KW-1185">Reference proteome</keyword>
<dbReference type="EC" id="3.5.2.6" evidence="3 6"/>
<evidence type="ECO:0000313" key="10">
    <source>
        <dbReference type="EMBL" id="PSH55880.1"/>
    </source>
</evidence>
<dbReference type="NCBIfam" id="NF033085">
    <property type="entry name" value="bla_class_C"/>
    <property type="match status" value="1"/>
</dbReference>
<evidence type="ECO:0000256" key="4">
    <source>
        <dbReference type="ARBA" id="ARBA00022801"/>
    </source>
</evidence>
<dbReference type="GO" id="GO:0030288">
    <property type="term" value="C:outer membrane-bounded periplasmic space"/>
    <property type="evidence" value="ECO:0007669"/>
    <property type="project" value="InterPro"/>
</dbReference>
<proteinExistence type="inferred from homology"/>
<keyword evidence="8" id="KW-0732">Signal</keyword>
<dbReference type="PROSITE" id="PS00336">
    <property type="entry name" value="BETA_LACTAMASE_C"/>
    <property type="match status" value="1"/>
</dbReference>
<dbReference type="InterPro" id="IPR058136">
    <property type="entry name" value="AmpC"/>
</dbReference>
<evidence type="ECO:0000259" key="9">
    <source>
        <dbReference type="Pfam" id="PF00144"/>
    </source>
</evidence>
<feature type="compositionally biased region" description="Polar residues" evidence="7">
    <location>
        <begin position="313"/>
        <end position="322"/>
    </location>
</feature>
<accession>A0A2P7ANU8</accession>
<dbReference type="InterPro" id="IPR012338">
    <property type="entry name" value="Beta-lactam/transpept-like"/>
</dbReference>
<dbReference type="InterPro" id="IPR001586">
    <property type="entry name" value="Beta-lactam_class-C_AS"/>
</dbReference>
<protein>
    <recommendedName>
        <fullName evidence="3 6">Beta-lactamase</fullName>
        <ecNumber evidence="3 6">3.5.2.6</ecNumber>
    </recommendedName>
</protein>
<evidence type="ECO:0000256" key="1">
    <source>
        <dbReference type="ARBA" id="ARBA00001526"/>
    </source>
</evidence>
<dbReference type="Pfam" id="PF00144">
    <property type="entry name" value="Beta-lactamase"/>
    <property type="match status" value="1"/>
</dbReference>
<dbReference type="GO" id="GO:0008800">
    <property type="term" value="F:beta-lactamase activity"/>
    <property type="evidence" value="ECO:0007669"/>
    <property type="project" value="UniProtKB-UniRule"/>
</dbReference>
<dbReference type="Proteomes" id="UP000241158">
    <property type="component" value="Unassembled WGS sequence"/>
</dbReference>
<evidence type="ECO:0000256" key="5">
    <source>
        <dbReference type="ARBA" id="ARBA00023251"/>
    </source>
</evidence>
<dbReference type="AlphaFoldDB" id="A0A2P7ANU8"/>
<evidence type="ECO:0000313" key="11">
    <source>
        <dbReference type="Proteomes" id="UP000241158"/>
    </source>
</evidence>
<comment type="catalytic activity">
    <reaction evidence="1 6">
        <text>a beta-lactam + H2O = a substituted beta-amino acid</text>
        <dbReference type="Rhea" id="RHEA:20401"/>
        <dbReference type="ChEBI" id="CHEBI:15377"/>
        <dbReference type="ChEBI" id="CHEBI:35627"/>
        <dbReference type="ChEBI" id="CHEBI:140347"/>
        <dbReference type="EC" id="3.5.2.6"/>
    </reaction>
</comment>
<gene>
    <name evidence="10" type="ORF">CU100_19745</name>
</gene>
<feature type="signal peptide" evidence="8">
    <location>
        <begin position="1"/>
        <end position="25"/>
    </location>
</feature>
<sequence>MSLKCFAPALVAVLLSAAALNTVQAAEISRSRVEGWVNEAVRPVMKQYDIPGMAVGIIIRGKSFVFNHGSVTMDGSRPITDRTLFEIGSISKTFTATLASYAEVNGDLSLTDATEKYVPVLRGSPFGAVDLVHLATHTPGGFPLQFPDHVKNEKQMLDYFRQWQPAFRPGTHRTYANPSIGMLGYIAARSMREDFSTLVEQKLFGPLDMSSSYVNVPNERMADYAQGYTKDGRPVRMSNAVLSAEAYGVRTTARDLVQFLKANMSLVPLDKKLGVAITNTHAGYFRVGAMTQDLVWEQYDYPAKLATLLEGNSQTTSRSSPAVEQIQPPLPPRDDVLINKTGSTNGFGAYVAFIPEEQMGFVILANRYYPNEERVRIVHQLLERLAGANQD</sequence>
<dbReference type="PANTHER" id="PTHR46825">
    <property type="entry name" value="D-ALANYL-D-ALANINE-CARBOXYPEPTIDASE/ENDOPEPTIDASE AMPH"/>
    <property type="match status" value="1"/>
</dbReference>
<evidence type="ECO:0000256" key="7">
    <source>
        <dbReference type="SAM" id="MobiDB-lite"/>
    </source>
</evidence>